<feature type="signal peptide" evidence="13">
    <location>
        <begin position="1"/>
        <end position="21"/>
    </location>
</feature>
<feature type="domain" description="Peptidase M9 collagenase N-terminal" evidence="14">
    <location>
        <begin position="105"/>
        <end position="269"/>
    </location>
</feature>
<evidence type="ECO:0000256" key="11">
    <source>
        <dbReference type="ARBA" id="ARBA00023049"/>
    </source>
</evidence>
<dbReference type="PRINTS" id="PR00931">
    <property type="entry name" value="MICOLLPTASE"/>
</dbReference>
<keyword evidence="12" id="KW-0865">Zymogen</keyword>
<dbReference type="InterPro" id="IPR036439">
    <property type="entry name" value="Dockerin_dom_sf"/>
</dbReference>
<sequence>MKAPLLCWMALALGATSQAQAGQDHPQDPGQNPLSRQSVLTIEHGVDTGEQHPPRPPRTLSPLEFQQRLMQSEHLPVLKSKKAASQALDKQSASLNAVVSSCSSASELQGLTGSALVDAVKQGQLTSCLYGLYNVSWVGSGMFSDANLLSIVGAINDVLAGYDGSTATGATELEKLVTFLRAMHWAETSAGSNRQFQAAYKQQLQQAFDSYFGGAHFVQFNGSASRDFMTRYEMLILVNSSGTNRLPYMARFSQALLGYANTVDRTDNWGIGYEESGVTQLLTHYYNAMQQQQQDYAQVLAAHPEIITNLQSFVMQQGLWLVSHTREYQWSDAVSELGRFLQMGGQIANTVRPSMQSILATYSYDGVGANGWINAQGMVSFYDSANCDLYGNACDFDLEAVVLSGNHVCGSTLKVRFQEPISSENLGQICASLAGQEQLFHQTFGTNPATPVADDLNEDLEVVIFQSSSDYQNYAGTFFGINTDNGGMYLEGDPAVSGNQARFIAFQATWLQPDFVVWNLEHEYIHYLDGRFNKWGGFGDQPANSVWWGEGVAEYLSQPNTNPNALAVAAQGTYDLSQLFQTTYENGDTARVYYWGYLAVRYMMENQRVEIDQQLLPSMRAAKYAAGNEGCLFDWQWKAKPEAQANGWYWLYDDSENGYTGSGYWVWTCGQSEADNGGELPEFTPYEDIISDWGSRFDQPFDQWLVCLVAGAGECAGNTNPADLDGNNSIDSRDVQLFMQRLRNPTTLGAEFDFNGDGRVDQRDIRALSGQCDLPRCAIAS</sequence>
<evidence type="ECO:0000256" key="7">
    <source>
        <dbReference type="ARBA" id="ARBA00022723"/>
    </source>
</evidence>
<evidence type="ECO:0000256" key="13">
    <source>
        <dbReference type="SAM" id="SignalP"/>
    </source>
</evidence>
<evidence type="ECO:0000256" key="1">
    <source>
        <dbReference type="ARBA" id="ARBA00000424"/>
    </source>
</evidence>
<comment type="subcellular location">
    <subcellularLocation>
        <location evidence="3">Secreted</location>
    </subcellularLocation>
</comment>
<accession>A0ABN0XWI1</accession>
<evidence type="ECO:0000256" key="9">
    <source>
        <dbReference type="ARBA" id="ARBA00022801"/>
    </source>
</evidence>
<dbReference type="Gene3D" id="3.40.30.160">
    <property type="entry name" value="Collagenase ColT, N-terminal domain"/>
    <property type="match status" value="1"/>
</dbReference>
<dbReference type="Pfam" id="PF08453">
    <property type="entry name" value="Peptidase_M9_N"/>
    <property type="match status" value="1"/>
</dbReference>
<dbReference type="Gene3D" id="1.10.390.20">
    <property type="match status" value="1"/>
</dbReference>
<dbReference type="SUPFAM" id="SSF63446">
    <property type="entry name" value="Type I dockerin domain"/>
    <property type="match status" value="1"/>
</dbReference>
<evidence type="ECO:0000256" key="8">
    <source>
        <dbReference type="ARBA" id="ARBA00022729"/>
    </source>
</evidence>
<protein>
    <recommendedName>
        <fullName evidence="4">microbial collagenase</fullName>
        <ecNumber evidence="4">3.4.24.3</ecNumber>
    </recommendedName>
</protein>
<evidence type="ECO:0000256" key="5">
    <source>
        <dbReference type="ARBA" id="ARBA00022525"/>
    </source>
</evidence>
<evidence type="ECO:0000313" key="15">
    <source>
        <dbReference type="EMBL" id="GAA0374874.1"/>
    </source>
</evidence>
<dbReference type="Gene3D" id="1.10.1330.10">
    <property type="entry name" value="Dockerin domain"/>
    <property type="match status" value="1"/>
</dbReference>
<keyword evidence="9" id="KW-0378">Hydrolase</keyword>
<comment type="caution">
    <text evidence="15">The sequence shown here is derived from an EMBL/GenBank/DDBJ whole genome shotgun (WGS) entry which is preliminary data.</text>
</comment>
<dbReference type="InterPro" id="IPR002105">
    <property type="entry name" value="Dockerin_1_rpt"/>
</dbReference>
<evidence type="ECO:0000256" key="2">
    <source>
        <dbReference type="ARBA" id="ARBA00001947"/>
    </source>
</evidence>
<dbReference type="Pfam" id="PF00404">
    <property type="entry name" value="Dockerin_1"/>
    <property type="match status" value="1"/>
</dbReference>
<proteinExistence type="predicted"/>
<evidence type="ECO:0000256" key="6">
    <source>
        <dbReference type="ARBA" id="ARBA00022670"/>
    </source>
</evidence>
<keyword evidence="11" id="KW-0482">Metalloprotease</keyword>
<organism evidence="15 16">
    <name type="scientific">Bowmanella denitrificans</name>
    <dbReference type="NCBI Taxonomy" id="366582"/>
    <lineage>
        <taxon>Bacteria</taxon>
        <taxon>Pseudomonadati</taxon>
        <taxon>Pseudomonadota</taxon>
        <taxon>Gammaproteobacteria</taxon>
        <taxon>Alteromonadales</taxon>
        <taxon>Alteromonadaceae</taxon>
        <taxon>Bowmanella</taxon>
    </lineage>
</organism>
<dbReference type="InterPro" id="IPR018247">
    <property type="entry name" value="EF_Hand_1_Ca_BS"/>
</dbReference>
<keyword evidence="6" id="KW-0645">Protease</keyword>
<comment type="cofactor">
    <cofactor evidence="2">
        <name>Zn(2+)</name>
        <dbReference type="ChEBI" id="CHEBI:29105"/>
    </cofactor>
</comment>
<evidence type="ECO:0000256" key="3">
    <source>
        <dbReference type="ARBA" id="ARBA00004613"/>
    </source>
</evidence>
<evidence type="ECO:0000256" key="4">
    <source>
        <dbReference type="ARBA" id="ARBA00012653"/>
    </source>
</evidence>
<keyword evidence="5" id="KW-0964">Secreted</keyword>
<name>A0ABN0XWI1_9ALTE</name>
<dbReference type="EC" id="3.4.24.3" evidence="4"/>
<keyword evidence="7" id="KW-0479">Metal-binding</keyword>
<dbReference type="EMBL" id="BAAAEI010000031">
    <property type="protein sequence ID" value="GAA0374874.1"/>
    <property type="molecule type" value="Genomic_DNA"/>
</dbReference>
<keyword evidence="10" id="KW-0862">Zinc</keyword>
<dbReference type="Proteomes" id="UP001501757">
    <property type="component" value="Unassembled WGS sequence"/>
</dbReference>
<dbReference type="PROSITE" id="PS00018">
    <property type="entry name" value="EF_HAND_1"/>
    <property type="match status" value="2"/>
</dbReference>
<gene>
    <name evidence="15" type="ORF">GCM10009092_43890</name>
</gene>
<evidence type="ECO:0000313" key="16">
    <source>
        <dbReference type="Proteomes" id="UP001501757"/>
    </source>
</evidence>
<dbReference type="PANTHER" id="PTHR13062:SF9">
    <property type="entry name" value="MICROBIAL COLLAGENASE"/>
    <property type="match status" value="1"/>
</dbReference>
<dbReference type="RefSeq" id="WP_343847516.1">
    <property type="nucleotide sequence ID" value="NZ_BAAAEI010000031.1"/>
</dbReference>
<keyword evidence="16" id="KW-1185">Reference proteome</keyword>
<reference evidence="15 16" key="1">
    <citation type="journal article" date="2019" name="Int. J. Syst. Evol. Microbiol.">
        <title>The Global Catalogue of Microorganisms (GCM) 10K type strain sequencing project: providing services to taxonomists for standard genome sequencing and annotation.</title>
        <authorList>
            <consortium name="The Broad Institute Genomics Platform"/>
            <consortium name="The Broad Institute Genome Sequencing Center for Infectious Disease"/>
            <person name="Wu L."/>
            <person name="Ma J."/>
        </authorList>
    </citation>
    <scope>NUCLEOTIDE SEQUENCE [LARGE SCALE GENOMIC DNA]</scope>
    <source>
        <strain evidence="15 16">JCM 13378</strain>
    </source>
</reference>
<keyword evidence="8 13" id="KW-0732">Signal</keyword>
<dbReference type="InterPro" id="IPR002169">
    <property type="entry name" value="Peptidase_M9A/M9B"/>
</dbReference>
<evidence type="ECO:0000256" key="10">
    <source>
        <dbReference type="ARBA" id="ARBA00022833"/>
    </source>
</evidence>
<dbReference type="InterPro" id="IPR013661">
    <property type="entry name" value="Peptidase_M9_N_dom"/>
</dbReference>
<evidence type="ECO:0000256" key="12">
    <source>
        <dbReference type="ARBA" id="ARBA00023145"/>
    </source>
</evidence>
<comment type="catalytic activity">
    <reaction evidence="1">
        <text>Digestion of native collagen in the triple helical region at Xaa-|-Gly bonds. With synthetic peptides, a preference is shown for Gly at P3 and P1', Pro and Ala at P2 and P2', and hydroxyproline, Ala or Arg at P3'.</text>
        <dbReference type="EC" id="3.4.24.3"/>
    </reaction>
</comment>
<dbReference type="PANTHER" id="PTHR13062">
    <property type="entry name" value="COLLAGENASE"/>
    <property type="match status" value="1"/>
</dbReference>
<dbReference type="Pfam" id="PF01752">
    <property type="entry name" value="Peptidase_M9"/>
    <property type="match status" value="1"/>
</dbReference>
<evidence type="ECO:0000259" key="14">
    <source>
        <dbReference type="Pfam" id="PF08453"/>
    </source>
</evidence>
<feature type="chain" id="PRO_5046531601" description="microbial collagenase" evidence="13">
    <location>
        <begin position="22"/>
        <end position="781"/>
    </location>
</feature>